<dbReference type="InterPro" id="IPR044861">
    <property type="entry name" value="IPNS-like_FE2OG_OXY"/>
</dbReference>
<feature type="domain" description="Fe2OG dioxygenase" evidence="10">
    <location>
        <begin position="213"/>
        <end position="312"/>
    </location>
</feature>
<comment type="subcellular location">
    <subcellularLocation>
        <location evidence="2">Cytoplasm</location>
    </subcellularLocation>
    <subcellularLocation>
        <location evidence="1">Nucleus</location>
    </subcellularLocation>
</comment>
<dbReference type="FunFam" id="2.60.120.330:FF:000015">
    <property type="entry name" value="Protein DMR6-LIKE OXYGENASE 1"/>
    <property type="match status" value="1"/>
</dbReference>
<dbReference type="InterPro" id="IPR050295">
    <property type="entry name" value="Plant_2OG-oxidoreductases"/>
</dbReference>
<evidence type="ECO:0000256" key="2">
    <source>
        <dbReference type="ARBA" id="ARBA00004496"/>
    </source>
</evidence>
<evidence type="ECO:0000256" key="1">
    <source>
        <dbReference type="ARBA" id="ARBA00004123"/>
    </source>
</evidence>
<dbReference type="GO" id="GO:0016491">
    <property type="term" value="F:oxidoreductase activity"/>
    <property type="evidence" value="ECO:0007669"/>
    <property type="project" value="UniProtKB-KW"/>
</dbReference>
<dbReference type="InterPro" id="IPR027443">
    <property type="entry name" value="IPNS-like_sf"/>
</dbReference>
<sequence length="364" mass="41153">MFIYFFNSSSIESHHFLSLYLLLSLPPESGVLRVPTRYILPPSQRPMLGSSSGTDTITLPVIDLSLLHDPLLRPCVIHEIEMACKGFGFFQIINHGISSSVVKDALDAATRFFDLPVDEKILLGSDNVHTPVRYGTSFNHSKDKVHYWRDFIKHYSHPLAKWIDLWPSNPPCYKEKVGKYAEATHLLHKQLIEAISESLGLERKYLEEEIEEGSQVMAVNCYPACPEPDIALGMPPHSDFGSLTILLQSSKGLQIMDCNNNWVSVPYIEGALIVQLGDQVEVMSNGIYKSVVHRVTVNKDFKRLSFASLHSLPLHKKISPAPQLVNEKKSAAYGEFSFNDFLEYISSNDITQQRFIDTLRKNNF</sequence>
<comment type="function">
    <text evidence="8">Involved in the regulation of shoot development and salicylic acid (SA) homeostasis.</text>
</comment>
<dbReference type="GO" id="GO:0046872">
    <property type="term" value="F:metal ion binding"/>
    <property type="evidence" value="ECO:0007669"/>
    <property type="project" value="UniProtKB-KW"/>
</dbReference>
<keyword evidence="12" id="KW-1185">Reference proteome</keyword>
<evidence type="ECO:0000313" key="12">
    <source>
        <dbReference type="Proteomes" id="UP000029121"/>
    </source>
</evidence>
<evidence type="ECO:0000256" key="8">
    <source>
        <dbReference type="ARBA" id="ARBA00059922"/>
    </source>
</evidence>
<dbReference type="InterPro" id="IPR005123">
    <property type="entry name" value="Oxoglu/Fe-dep_dioxygenase_dom"/>
</dbReference>
<evidence type="ECO:0000256" key="4">
    <source>
        <dbReference type="ARBA" id="ARBA00022490"/>
    </source>
</evidence>
<dbReference type="Pfam" id="PF03171">
    <property type="entry name" value="2OG-FeII_Oxy"/>
    <property type="match status" value="1"/>
</dbReference>
<dbReference type="GO" id="GO:0005634">
    <property type="term" value="C:nucleus"/>
    <property type="evidence" value="ECO:0007669"/>
    <property type="project" value="UniProtKB-SubCell"/>
</dbReference>
<dbReference type="Pfam" id="PF14226">
    <property type="entry name" value="DIOX_N"/>
    <property type="match status" value="1"/>
</dbReference>
<evidence type="ECO:0000256" key="9">
    <source>
        <dbReference type="RuleBase" id="RU003682"/>
    </source>
</evidence>
<evidence type="ECO:0000256" key="7">
    <source>
        <dbReference type="ARBA" id="ARBA00023242"/>
    </source>
</evidence>
<name>R0HDT4_9BRAS</name>
<evidence type="ECO:0000256" key="6">
    <source>
        <dbReference type="ARBA" id="ARBA00023004"/>
    </source>
</evidence>
<dbReference type="GO" id="GO:0005737">
    <property type="term" value="C:cytoplasm"/>
    <property type="evidence" value="ECO:0007669"/>
    <property type="project" value="UniProtKB-SubCell"/>
</dbReference>
<dbReference type="SUPFAM" id="SSF51197">
    <property type="entry name" value="Clavaminate synthase-like"/>
    <property type="match status" value="1"/>
</dbReference>
<accession>R0HDT4</accession>
<keyword evidence="5 9" id="KW-0479">Metal-binding</keyword>
<comment type="similarity">
    <text evidence="3 9">Belongs to the iron/ascorbate-dependent oxidoreductase family.</text>
</comment>
<dbReference type="InterPro" id="IPR026992">
    <property type="entry name" value="DIOX_N"/>
</dbReference>
<dbReference type="EMBL" id="KB870809">
    <property type="protein sequence ID" value="EOA23195.1"/>
    <property type="molecule type" value="Genomic_DNA"/>
</dbReference>
<dbReference type="Proteomes" id="UP000029121">
    <property type="component" value="Unassembled WGS sequence"/>
</dbReference>
<keyword evidence="9" id="KW-0560">Oxidoreductase</keyword>
<dbReference type="PROSITE" id="PS51471">
    <property type="entry name" value="FE2OG_OXY"/>
    <property type="match status" value="1"/>
</dbReference>
<evidence type="ECO:0000259" key="10">
    <source>
        <dbReference type="PROSITE" id="PS51471"/>
    </source>
</evidence>
<dbReference type="PANTHER" id="PTHR47991">
    <property type="entry name" value="OXOGLUTARATE/IRON-DEPENDENT DIOXYGENASE"/>
    <property type="match status" value="1"/>
</dbReference>
<proteinExistence type="inferred from homology"/>
<keyword evidence="7" id="KW-0539">Nucleus</keyword>
<dbReference type="AlphaFoldDB" id="R0HDT4"/>
<reference evidence="12" key="1">
    <citation type="journal article" date="2013" name="Nat. Genet.">
        <title>The Capsella rubella genome and the genomic consequences of rapid mating system evolution.</title>
        <authorList>
            <person name="Slotte T."/>
            <person name="Hazzouri K.M."/>
            <person name="Agren J.A."/>
            <person name="Koenig D."/>
            <person name="Maumus F."/>
            <person name="Guo Y.L."/>
            <person name="Steige K."/>
            <person name="Platts A.E."/>
            <person name="Escobar J.S."/>
            <person name="Newman L.K."/>
            <person name="Wang W."/>
            <person name="Mandakova T."/>
            <person name="Vello E."/>
            <person name="Smith L.M."/>
            <person name="Henz S.R."/>
            <person name="Steffen J."/>
            <person name="Takuno S."/>
            <person name="Brandvain Y."/>
            <person name="Coop G."/>
            <person name="Andolfatto P."/>
            <person name="Hu T.T."/>
            <person name="Blanchette M."/>
            <person name="Clark R.M."/>
            <person name="Quesneville H."/>
            <person name="Nordborg M."/>
            <person name="Gaut B.S."/>
            <person name="Lysak M.A."/>
            <person name="Jenkins J."/>
            <person name="Grimwood J."/>
            <person name="Chapman J."/>
            <person name="Prochnik S."/>
            <person name="Shu S."/>
            <person name="Rokhsar D."/>
            <person name="Schmutz J."/>
            <person name="Weigel D."/>
            <person name="Wright S.I."/>
        </authorList>
    </citation>
    <scope>NUCLEOTIDE SEQUENCE [LARGE SCALE GENOMIC DNA]</scope>
    <source>
        <strain evidence="12">cv. Monte Gargano</strain>
    </source>
</reference>
<organism evidence="11 12">
    <name type="scientific">Capsella rubella</name>
    <dbReference type="NCBI Taxonomy" id="81985"/>
    <lineage>
        <taxon>Eukaryota</taxon>
        <taxon>Viridiplantae</taxon>
        <taxon>Streptophyta</taxon>
        <taxon>Embryophyta</taxon>
        <taxon>Tracheophyta</taxon>
        <taxon>Spermatophyta</taxon>
        <taxon>Magnoliopsida</taxon>
        <taxon>eudicotyledons</taxon>
        <taxon>Gunneridae</taxon>
        <taxon>Pentapetalae</taxon>
        <taxon>rosids</taxon>
        <taxon>malvids</taxon>
        <taxon>Brassicales</taxon>
        <taxon>Brassicaceae</taxon>
        <taxon>Camelineae</taxon>
        <taxon>Capsella</taxon>
    </lineage>
</organism>
<dbReference type="eggNOG" id="KOG0143">
    <property type="taxonomic scope" value="Eukaryota"/>
</dbReference>
<evidence type="ECO:0000313" key="11">
    <source>
        <dbReference type="EMBL" id="EOA23195.1"/>
    </source>
</evidence>
<keyword evidence="4" id="KW-0963">Cytoplasm</keyword>
<keyword evidence="6 9" id="KW-0408">Iron</keyword>
<dbReference type="STRING" id="81985.R0HDT4"/>
<protein>
    <recommendedName>
        <fullName evidence="10">Fe2OG dioxygenase domain-containing protein</fullName>
    </recommendedName>
</protein>
<gene>
    <name evidence="11" type="ORF">CARUB_v10018661mg</name>
</gene>
<evidence type="ECO:0000256" key="5">
    <source>
        <dbReference type="ARBA" id="ARBA00022723"/>
    </source>
</evidence>
<evidence type="ECO:0000256" key="3">
    <source>
        <dbReference type="ARBA" id="ARBA00008056"/>
    </source>
</evidence>
<dbReference type="Gene3D" id="2.60.120.330">
    <property type="entry name" value="B-lactam Antibiotic, Isopenicillin N Synthase, Chain"/>
    <property type="match status" value="1"/>
</dbReference>